<comment type="caution">
    <text evidence="2">The sequence shown here is derived from an EMBL/GenBank/DDBJ whole genome shotgun (WGS) entry which is preliminary data.</text>
</comment>
<protein>
    <submittedName>
        <fullName evidence="2">Uncharacterized protein</fullName>
    </submittedName>
</protein>
<sequence length="74" mass="8239">MARSLCIVTFLMIFLLISTGIPKGKAQCMGEQRSTVPTGMCTTMMCNNACRIQGYYHGKCETQDKTEVCHCYSC</sequence>
<keyword evidence="1" id="KW-0732">Signal</keyword>
<feature type="signal peptide" evidence="1">
    <location>
        <begin position="1"/>
        <end position="26"/>
    </location>
</feature>
<name>A0ABQ8C5Q2_BRANA</name>
<proteinExistence type="predicted"/>
<organism evidence="2 3">
    <name type="scientific">Brassica napus</name>
    <name type="common">Rape</name>
    <dbReference type="NCBI Taxonomy" id="3708"/>
    <lineage>
        <taxon>Eukaryota</taxon>
        <taxon>Viridiplantae</taxon>
        <taxon>Streptophyta</taxon>
        <taxon>Embryophyta</taxon>
        <taxon>Tracheophyta</taxon>
        <taxon>Spermatophyta</taxon>
        <taxon>Magnoliopsida</taxon>
        <taxon>eudicotyledons</taxon>
        <taxon>Gunneridae</taxon>
        <taxon>Pentapetalae</taxon>
        <taxon>rosids</taxon>
        <taxon>malvids</taxon>
        <taxon>Brassicales</taxon>
        <taxon>Brassicaceae</taxon>
        <taxon>Brassiceae</taxon>
        <taxon>Brassica</taxon>
    </lineage>
</organism>
<dbReference type="Proteomes" id="UP000824890">
    <property type="component" value="Unassembled WGS sequence"/>
</dbReference>
<evidence type="ECO:0000313" key="2">
    <source>
        <dbReference type="EMBL" id="KAH0912406.1"/>
    </source>
</evidence>
<feature type="chain" id="PRO_5046617142" evidence="1">
    <location>
        <begin position="27"/>
        <end position="74"/>
    </location>
</feature>
<evidence type="ECO:0000313" key="3">
    <source>
        <dbReference type="Proteomes" id="UP000824890"/>
    </source>
</evidence>
<reference evidence="2 3" key="1">
    <citation type="submission" date="2021-05" db="EMBL/GenBank/DDBJ databases">
        <title>Genome Assembly of Synthetic Allotetraploid Brassica napus Reveals Homoeologous Exchanges between Subgenomes.</title>
        <authorList>
            <person name="Davis J.T."/>
        </authorList>
    </citation>
    <scope>NUCLEOTIDE SEQUENCE [LARGE SCALE GENOMIC DNA]</scope>
    <source>
        <strain evidence="3">cv. Da-Ae</strain>
        <tissue evidence="2">Seedling</tissue>
    </source>
</reference>
<gene>
    <name evidence="2" type="ORF">HID58_035727</name>
</gene>
<accession>A0ABQ8C5Q2</accession>
<dbReference type="EMBL" id="JAGKQM010000009">
    <property type="protein sequence ID" value="KAH0912406.1"/>
    <property type="molecule type" value="Genomic_DNA"/>
</dbReference>
<evidence type="ECO:0000256" key="1">
    <source>
        <dbReference type="SAM" id="SignalP"/>
    </source>
</evidence>
<keyword evidence="3" id="KW-1185">Reference proteome</keyword>